<proteinExistence type="predicted"/>
<organism evidence="1 2">
    <name type="scientific">Paraglaciecola polaris LMG 21857</name>
    <dbReference type="NCBI Taxonomy" id="1129793"/>
    <lineage>
        <taxon>Bacteria</taxon>
        <taxon>Pseudomonadati</taxon>
        <taxon>Pseudomonadota</taxon>
        <taxon>Gammaproteobacteria</taxon>
        <taxon>Alteromonadales</taxon>
        <taxon>Alteromonadaceae</taxon>
        <taxon>Paraglaciecola</taxon>
    </lineage>
</organism>
<reference evidence="2" key="1">
    <citation type="journal article" date="2014" name="Environ. Microbiol.">
        <title>Comparative genomics of the marine bacterial genus Glaciecola reveals the high degree of genomic diversity and genomic characteristic for cold adaptation.</title>
        <authorList>
            <person name="Qin Q.L."/>
            <person name="Xie B.B."/>
            <person name="Yu Y."/>
            <person name="Shu Y.L."/>
            <person name="Rong J.C."/>
            <person name="Zhang Y.J."/>
            <person name="Zhao D.L."/>
            <person name="Chen X.L."/>
            <person name="Zhang X.Y."/>
            <person name="Chen B."/>
            <person name="Zhou B.C."/>
            <person name="Zhang Y.Z."/>
        </authorList>
    </citation>
    <scope>NUCLEOTIDE SEQUENCE [LARGE SCALE GENOMIC DNA]</scope>
    <source>
        <strain evidence="2">LMG 21857</strain>
    </source>
</reference>
<gene>
    <name evidence="1" type="ORF">GPLA_3819</name>
</gene>
<dbReference type="Proteomes" id="UP000006322">
    <property type="component" value="Unassembled WGS sequence"/>
</dbReference>
<protein>
    <submittedName>
        <fullName evidence="1">Uncharacterized protein</fullName>
    </submittedName>
</protein>
<comment type="caution">
    <text evidence="1">The sequence shown here is derived from an EMBL/GenBank/DDBJ whole genome shotgun (WGS) entry which is preliminary data.</text>
</comment>
<sequence length="39" mass="4472">MAINYPSNWQAAQKVAQYINHIGGKVSRMKTMLSAYLMR</sequence>
<name>K7AHH9_9ALTE</name>
<accession>K7AHH9</accession>
<dbReference type="AlphaFoldDB" id="K7AHH9"/>
<evidence type="ECO:0000313" key="2">
    <source>
        <dbReference type="Proteomes" id="UP000006322"/>
    </source>
</evidence>
<evidence type="ECO:0000313" key="1">
    <source>
        <dbReference type="EMBL" id="GAC34700.1"/>
    </source>
</evidence>
<dbReference type="STRING" id="1129793.GPLA_3819"/>
<dbReference type="EMBL" id="BAER01000115">
    <property type="protein sequence ID" value="GAC34700.1"/>
    <property type="molecule type" value="Genomic_DNA"/>
</dbReference>
<keyword evidence="2" id="KW-1185">Reference proteome</keyword>